<dbReference type="InterPro" id="IPR021421">
    <property type="entry name" value="DUF3071"/>
</dbReference>
<dbReference type="InterPro" id="IPR047682">
    <property type="entry name" value="SepH-like"/>
</dbReference>
<feature type="domain" description="DUF3071" evidence="2">
    <location>
        <begin position="1"/>
        <end position="178"/>
    </location>
</feature>
<organism evidence="3">
    <name type="scientific">Arthrobacter saudimassiliensis</name>
    <dbReference type="NCBI Taxonomy" id="1461584"/>
    <lineage>
        <taxon>Bacteria</taxon>
        <taxon>Bacillati</taxon>
        <taxon>Actinomycetota</taxon>
        <taxon>Actinomycetes</taxon>
        <taxon>Micrococcales</taxon>
        <taxon>Micrococcaceae</taxon>
        <taxon>Arthrobacter</taxon>
    </lineage>
</organism>
<feature type="compositionally biased region" description="Acidic residues" evidence="1">
    <location>
        <begin position="357"/>
        <end position="367"/>
    </location>
</feature>
<feature type="compositionally biased region" description="Low complexity" evidence="1">
    <location>
        <begin position="340"/>
        <end position="349"/>
    </location>
</feature>
<dbReference type="EMBL" id="LN483070">
    <property type="protein sequence ID" value="CEA07886.1"/>
    <property type="molecule type" value="Genomic_DNA"/>
</dbReference>
<evidence type="ECO:0000259" key="2">
    <source>
        <dbReference type="Pfam" id="PF11268"/>
    </source>
</evidence>
<evidence type="ECO:0000256" key="1">
    <source>
        <dbReference type="SAM" id="MobiDB-lite"/>
    </source>
</evidence>
<dbReference type="Pfam" id="PF11268">
    <property type="entry name" value="DUF3071"/>
    <property type="match status" value="1"/>
</dbReference>
<dbReference type="NCBIfam" id="NF040712">
    <property type="entry name" value="SepH"/>
    <property type="match status" value="1"/>
</dbReference>
<gene>
    <name evidence="3" type="ORF">BN1051_01212</name>
</gene>
<protein>
    <recommendedName>
        <fullName evidence="2">DUF3071 domain-containing protein</fullName>
    </recommendedName>
</protein>
<accession>A0A078MSU5</accession>
<dbReference type="AlphaFoldDB" id="A0A078MSU5"/>
<feature type="compositionally biased region" description="Basic and acidic residues" evidence="1">
    <location>
        <begin position="392"/>
        <end position="421"/>
    </location>
</feature>
<proteinExistence type="predicted"/>
<dbReference type="PATRIC" id="fig|1461584.3.peg.1203"/>
<reference evidence="3" key="1">
    <citation type="submission" date="2014-07" db="EMBL/GenBank/DDBJ databases">
        <authorList>
            <person name="Urmite Genomes Urmite Genomes"/>
        </authorList>
    </citation>
    <scope>NUCLEOTIDE SEQUENCE</scope>
    <source>
        <strain evidence="3">11W110_air</strain>
    </source>
</reference>
<name>A0A078MSU5_9MICC</name>
<feature type="region of interest" description="Disordered" evidence="1">
    <location>
        <begin position="277"/>
        <end position="442"/>
    </location>
</feature>
<sequence>MQDLRLVGVHEDGEHLLLSGKGGETFRLRIDEALRVAANRPTHRPVQAGEPSDGPTMTPRDIQARIRAGASAEEVARLSGHDLAHVLRYEGPVRAERDYIARQAQGVEVAAPGAAPGERHRTAFGERPVSLGEMVAYRLRDFAVDPEDVEWDAWRRPDNSWEVVAGFSLPEDSAVSVGEEPPAKWIFSPLRRSVSNANRWAQLLSELEPLDSPVPARRLSAVADRVFDIEAESEAEGADPDDTDNLLSVLRSRRGQRLGADEDADDALAAMLAKGSIPAAHPRPGQAPDDDGTAAPRTGRLNLVTPADDADEADPLHLPAGSEPTREITLLARPFRRRAAVPAEPAEPADTGRDEADSAEDQAEEEAVQPAADRAEPAPARAGARSGGFPWDKVEPAPGHEEAEEARSGRRGEENARERRTIKPKRSSVPSWDEIVFGTKSD</sequence>
<evidence type="ECO:0000313" key="3">
    <source>
        <dbReference type="EMBL" id="CEA07886.1"/>
    </source>
</evidence>
<feature type="compositionally biased region" description="Low complexity" evidence="1">
    <location>
        <begin position="368"/>
        <end position="388"/>
    </location>
</feature>